<dbReference type="FunFam" id="2.60.40.10:FF:000495">
    <property type="entry name" value="Periplasmic beta-glucosidase"/>
    <property type="match status" value="1"/>
</dbReference>
<evidence type="ECO:0000256" key="7">
    <source>
        <dbReference type="ARBA" id="ARBA00031448"/>
    </source>
</evidence>
<dbReference type="Gene3D" id="3.20.20.300">
    <property type="entry name" value="Glycoside hydrolase, family 3, N-terminal domain"/>
    <property type="match status" value="1"/>
</dbReference>
<evidence type="ECO:0000259" key="11">
    <source>
        <dbReference type="SMART" id="SM01217"/>
    </source>
</evidence>
<reference evidence="12 13" key="1">
    <citation type="submission" date="2020-04" db="EMBL/GenBank/DDBJ databases">
        <title>Molecular characterization of pseudomonads from Agaricus bisporus reveal novel blotch 2 pathogens in Western Europe.</title>
        <authorList>
            <person name="Taparia T."/>
            <person name="Krijger M."/>
            <person name="Haynes E."/>
            <person name="Elpinstone J.G."/>
            <person name="Noble R."/>
            <person name="Van Der Wolf J."/>
        </authorList>
    </citation>
    <scope>NUCLEOTIDE SEQUENCE [LARGE SCALE GENOMIC DNA]</scope>
    <source>
        <strain evidence="12 13">F1001</strain>
    </source>
</reference>
<name>A0A7Y7WA04_9PSED</name>
<dbReference type="EMBL" id="JACAPU010000003">
    <property type="protein sequence ID" value="NWB45502.1"/>
    <property type="molecule type" value="Genomic_DNA"/>
</dbReference>
<evidence type="ECO:0000256" key="5">
    <source>
        <dbReference type="ARBA" id="ARBA00022801"/>
    </source>
</evidence>
<dbReference type="GO" id="GO:0009251">
    <property type="term" value="P:glucan catabolic process"/>
    <property type="evidence" value="ECO:0007669"/>
    <property type="project" value="TreeGrafter"/>
</dbReference>
<dbReference type="EC" id="3.2.1.21" evidence="3"/>
<keyword evidence="5 12" id="KW-0378">Hydrolase</keyword>
<dbReference type="Proteomes" id="UP000582981">
    <property type="component" value="Unassembled WGS sequence"/>
</dbReference>
<dbReference type="PANTHER" id="PTHR30620:SF16">
    <property type="entry name" value="LYSOSOMAL BETA GLUCOSIDASE"/>
    <property type="match status" value="1"/>
</dbReference>
<dbReference type="SUPFAM" id="SSF51445">
    <property type="entry name" value="(Trans)glycosidases"/>
    <property type="match status" value="1"/>
</dbReference>
<dbReference type="SUPFAM" id="SSF52279">
    <property type="entry name" value="Beta-D-glucan exohydrolase, C-terminal domain"/>
    <property type="match status" value="1"/>
</dbReference>
<evidence type="ECO:0000256" key="2">
    <source>
        <dbReference type="ARBA" id="ARBA00005336"/>
    </source>
</evidence>
<keyword evidence="6" id="KW-0326">Glycosidase</keyword>
<dbReference type="InterPro" id="IPR026891">
    <property type="entry name" value="Fn3-like"/>
</dbReference>
<dbReference type="PRINTS" id="PR00133">
    <property type="entry name" value="GLHYDRLASE3"/>
</dbReference>
<dbReference type="InterPro" id="IPR036881">
    <property type="entry name" value="Glyco_hydro_3_C_sf"/>
</dbReference>
<feature type="signal peptide" evidence="10">
    <location>
        <begin position="1"/>
        <end position="30"/>
    </location>
</feature>
<organism evidence="12 13">
    <name type="scientific">Pseudomonas gingeri</name>
    <dbReference type="NCBI Taxonomy" id="117681"/>
    <lineage>
        <taxon>Bacteria</taxon>
        <taxon>Pseudomonadati</taxon>
        <taxon>Pseudomonadota</taxon>
        <taxon>Gammaproteobacteria</taxon>
        <taxon>Pseudomonadales</taxon>
        <taxon>Pseudomonadaceae</taxon>
        <taxon>Pseudomonas</taxon>
    </lineage>
</organism>
<sequence length="768" mass="82595">MGLLRRILVTHLVAALLATATLETCVSVHADSLTDKAQQIEQLLARMTLEEKAGQLTQLIVQKSPSGPVVANGGEDVIRHSGVGSLLGAAGVRDTRHLQQIAVEESRLHIPLLFTTDVIHGFRTIFPVPLAEASAWDPDLTQRTTRAAAVEASASGVHLTYAPMVDITRDPRWGRVVEGAGEDPFLGSALAVARVRGFHGQGAPDVSTLLTTAKHFVGYGAPEGGRDYNTSDLSERTLLETYLPPFRAAVQAGVDAVMPAYNELDGVPMHANDPLLKEKLREQWGFRGLIISDFGSVRELMQHGVAATPTEAVKLAFGATVDIDMVSGLYAQELPELVRSGQLSQNALDAAVRRVLEAKQRLGLFDAPYRYSDAAREKTNLLTPQSRALAREAAQKSMVLLKNNGALLPLHKDLPKLLVVGALADDQLSTLGSWSGDGRAEEAISVLQGIKGAVSSATQVVYIPGASPDDLDLSEVDKAHQAALDADVVVAVLGERANMSGEAHSRSSLGLPGAQDALLARLVETGKPLVVILMNGRPLTIPRMAEQVPAILESWFLGSEMGNAVADVLFGDVNPSGKLPITFPRSAGQVPLYYNQKNTGQPSKKDEAYIDLSGTPLYPFGHGLSYTTFTYDPPILSATQLAATDTLKVQVTVHNTGQREGEEIVQLYLHDNVASVTRPVRLLRGFTRVRLAPGEARTVSFLLDQDDFAFLDQYFLRRVEPGTFTVFVGGSSATDNQASFEITNTARVKGLGSAIPRMLRTPENPPYE</sequence>
<evidence type="ECO:0000313" key="13">
    <source>
        <dbReference type="Proteomes" id="UP000582981"/>
    </source>
</evidence>
<dbReference type="InterPro" id="IPR002772">
    <property type="entry name" value="Glyco_hydro_3_C"/>
</dbReference>
<evidence type="ECO:0000256" key="6">
    <source>
        <dbReference type="ARBA" id="ARBA00023295"/>
    </source>
</evidence>
<dbReference type="Pfam" id="PF01915">
    <property type="entry name" value="Glyco_hydro_3_C"/>
    <property type="match status" value="1"/>
</dbReference>
<dbReference type="FunFam" id="3.20.20.300:FF:000005">
    <property type="entry name" value="Periplasmic beta-glucosidase"/>
    <property type="match status" value="1"/>
</dbReference>
<keyword evidence="4 10" id="KW-0732">Signal</keyword>
<evidence type="ECO:0000256" key="3">
    <source>
        <dbReference type="ARBA" id="ARBA00012744"/>
    </source>
</evidence>
<evidence type="ECO:0000313" key="12">
    <source>
        <dbReference type="EMBL" id="NWB45502.1"/>
    </source>
</evidence>
<evidence type="ECO:0000256" key="8">
    <source>
        <dbReference type="ARBA" id="ARBA00032194"/>
    </source>
</evidence>
<dbReference type="Pfam" id="PF00933">
    <property type="entry name" value="Glyco_hydro_3"/>
    <property type="match status" value="1"/>
</dbReference>
<comment type="caution">
    <text evidence="12">The sequence shown here is derived from an EMBL/GenBank/DDBJ whole genome shotgun (WGS) entry which is preliminary data.</text>
</comment>
<dbReference type="Gene3D" id="2.60.40.10">
    <property type="entry name" value="Immunoglobulins"/>
    <property type="match status" value="1"/>
</dbReference>
<dbReference type="GO" id="GO:0008422">
    <property type="term" value="F:beta-glucosidase activity"/>
    <property type="evidence" value="ECO:0007669"/>
    <property type="project" value="UniProtKB-EC"/>
</dbReference>
<feature type="chain" id="PRO_5030637281" description="beta-glucosidase" evidence="10">
    <location>
        <begin position="31"/>
        <end position="768"/>
    </location>
</feature>
<evidence type="ECO:0000256" key="4">
    <source>
        <dbReference type="ARBA" id="ARBA00022729"/>
    </source>
</evidence>
<dbReference type="InterPro" id="IPR036962">
    <property type="entry name" value="Glyco_hydro_3_N_sf"/>
</dbReference>
<evidence type="ECO:0000256" key="9">
    <source>
        <dbReference type="ARBA" id="ARBA00032594"/>
    </source>
</evidence>
<feature type="domain" description="Fibronectin type III-like" evidence="11">
    <location>
        <begin position="663"/>
        <end position="732"/>
    </location>
</feature>
<accession>A0A7Y7WA04</accession>
<dbReference type="InterPro" id="IPR051915">
    <property type="entry name" value="Cellulose_Degrad_GH3"/>
</dbReference>
<dbReference type="AlphaFoldDB" id="A0A7Y7WA04"/>
<comment type="similarity">
    <text evidence="2">Belongs to the glycosyl hydrolase 3 family.</text>
</comment>
<protein>
    <recommendedName>
        <fullName evidence="3">beta-glucosidase</fullName>
        <ecNumber evidence="3">3.2.1.21</ecNumber>
    </recommendedName>
    <alternativeName>
        <fullName evidence="9">Beta-D-glucoside glucohydrolase</fullName>
    </alternativeName>
    <alternativeName>
        <fullName evidence="7">Cellobiase</fullName>
    </alternativeName>
    <alternativeName>
        <fullName evidence="8">Gentiobiase</fullName>
    </alternativeName>
</protein>
<dbReference type="InterPro" id="IPR001764">
    <property type="entry name" value="Glyco_hydro_3_N"/>
</dbReference>
<evidence type="ECO:0000256" key="1">
    <source>
        <dbReference type="ARBA" id="ARBA00000448"/>
    </source>
</evidence>
<gene>
    <name evidence="12" type="ORF">HX829_03270</name>
</gene>
<dbReference type="InterPro" id="IPR013783">
    <property type="entry name" value="Ig-like_fold"/>
</dbReference>
<dbReference type="PANTHER" id="PTHR30620">
    <property type="entry name" value="PERIPLASMIC BETA-GLUCOSIDASE-RELATED"/>
    <property type="match status" value="1"/>
</dbReference>
<dbReference type="InterPro" id="IPR017853">
    <property type="entry name" value="GH"/>
</dbReference>
<comment type="catalytic activity">
    <reaction evidence="1">
        <text>Hydrolysis of terminal, non-reducing beta-D-glucosyl residues with release of beta-D-glucose.</text>
        <dbReference type="EC" id="3.2.1.21"/>
    </reaction>
</comment>
<proteinExistence type="inferred from homology"/>
<dbReference type="Pfam" id="PF14310">
    <property type="entry name" value="Fn3-like"/>
    <property type="match status" value="1"/>
</dbReference>
<evidence type="ECO:0000256" key="10">
    <source>
        <dbReference type="SAM" id="SignalP"/>
    </source>
</evidence>
<dbReference type="SMART" id="SM01217">
    <property type="entry name" value="Fn3_like"/>
    <property type="match status" value="1"/>
</dbReference>
<dbReference type="Gene3D" id="3.40.50.1700">
    <property type="entry name" value="Glycoside hydrolase family 3 C-terminal domain"/>
    <property type="match status" value="1"/>
</dbReference>